<accession>A0AAD2D057</accession>
<sequence>MEALGEPIGEEPEENGRRSLEKMILLKSRKESYKICRKVYYNAFKPDYLKNPFKLDHGDEALDRCNLIFYDINEMILLMKQLHLLPLVDANIFALENLPKKNKHFHHLLNASFPRSVNKLILNAPLFKSCKISYYFANIMQNSFRVCNKIEFDSFILSKNQVKRLIISFKHVKLFTLIRCRISIPEPPDFSKSLKNAQICSINLYSSLKARVNNQEATIELFENLIKGLATSDDLKLALKEMNLTCNGLTKTAAQEILESNGFGHISLTL</sequence>
<comment type="caution">
    <text evidence="1">The sequence shown here is derived from an EMBL/GenBank/DDBJ whole genome shotgun (WGS) entry which is preliminary data.</text>
</comment>
<dbReference type="Proteomes" id="UP001295684">
    <property type="component" value="Unassembled WGS sequence"/>
</dbReference>
<proteinExistence type="predicted"/>
<evidence type="ECO:0000313" key="2">
    <source>
        <dbReference type="Proteomes" id="UP001295684"/>
    </source>
</evidence>
<gene>
    <name evidence="1" type="ORF">ECRASSUSDP1_LOCUS16473</name>
</gene>
<keyword evidence="2" id="KW-1185">Reference proteome</keyword>
<dbReference type="AlphaFoldDB" id="A0AAD2D057"/>
<evidence type="ECO:0000313" key="1">
    <source>
        <dbReference type="EMBL" id="CAI2375113.1"/>
    </source>
</evidence>
<reference evidence="1" key="1">
    <citation type="submission" date="2023-07" db="EMBL/GenBank/DDBJ databases">
        <authorList>
            <consortium name="AG Swart"/>
            <person name="Singh M."/>
            <person name="Singh A."/>
            <person name="Seah K."/>
            <person name="Emmerich C."/>
        </authorList>
    </citation>
    <scope>NUCLEOTIDE SEQUENCE</scope>
    <source>
        <strain evidence="1">DP1</strain>
    </source>
</reference>
<name>A0AAD2D057_EUPCR</name>
<protein>
    <submittedName>
        <fullName evidence="1">Uncharacterized protein</fullName>
    </submittedName>
</protein>
<organism evidence="1 2">
    <name type="scientific">Euplotes crassus</name>
    <dbReference type="NCBI Taxonomy" id="5936"/>
    <lineage>
        <taxon>Eukaryota</taxon>
        <taxon>Sar</taxon>
        <taxon>Alveolata</taxon>
        <taxon>Ciliophora</taxon>
        <taxon>Intramacronucleata</taxon>
        <taxon>Spirotrichea</taxon>
        <taxon>Hypotrichia</taxon>
        <taxon>Euplotida</taxon>
        <taxon>Euplotidae</taxon>
        <taxon>Moneuplotes</taxon>
    </lineage>
</organism>
<dbReference type="EMBL" id="CAMPGE010016564">
    <property type="protein sequence ID" value="CAI2375113.1"/>
    <property type="molecule type" value="Genomic_DNA"/>
</dbReference>